<accession>A0ABS7C948</accession>
<dbReference type="PANTHER" id="PTHR43280:SF2">
    <property type="entry name" value="HTH-TYPE TRANSCRIPTIONAL REGULATOR EXSA"/>
    <property type="match status" value="1"/>
</dbReference>
<evidence type="ECO:0000313" key="6">
    <source>
        <dbReference type="Proteomes" id="UP001519887"/>
    </source>
</evidence>
<evidence type="ECO:0000259" key="4">
    <source>
        <dbReference type="PROSITE" id="PS01124"/>
    </source>
</evidence>
<dbReference type="Pfam" id="PF12833">
    <property type="entry name" value="HTH_18"/>
    <property type="match status" value="1"/>
</dbReference>
<proteinExistence type="predicted"/>
<protein>
    <submittedName>
        <fullName evidence="5">AraC family transcriptional regulator</fullName>
    </submittedName>
</protein>
<dbReference type="Proteomes" id="UP001519887">
    <property type="component" value="Unassembled WGS sequence"/>
</dbReference>
<reference evidence="5 6" key="1">
    <citation type="submission" date="2021-07" db="EMBL/GenBank/DDBJ databases">
        <title>Paenibacillus radiodurans sp. nov., isolated from the southeastern edge of Tengger Desert.</title>
        <authorList>
            <person name="Zhang G."/>
        </authorList>
    </citation>
    <scope>NUCLEOTIDE SEQUENCE [LARGE SCALE GENOMIC DNA]</scope>
    <source>
        <strain evidence="5 6">CCM 7311</strain>
    </source>
</reference>
<evidence type="ECO:0000256" key="1">
    <source>
        <dbReference type="ARBA" id="ARBA00023015"/>
    </source>
</evidence>
<evidence type="ECO:0000256" key="2">
    <source>
        <dbReference type="ARBA" id="ARBA00023125"/>
    </source>
</evidence>
<keyword evidence="3" id="KW-0804">Transcription</keyword>
<dbReference type="InterPro" id="IPR018062">
    <property type="entry name" value="HTH_AraC-typ_CS"/>
</dbReference>
<dbReference type="PROSITE" id="PS00041">
    <property type="entry name" value="HTH_ARAC_FAMILY_1"/>
    <property type="match status" value="1"/>
</dbReference>
<keyword evidence="2" id="KW-0238">DNA-binding</keyword>
<dbReference type="PANTHER" id="PTHR43280">
    <property type="entry name" value="ARAC-FAMILY TRANSCRIPTIONAL REGULATOR"/>
    <property type="match status" value="1"/>
</dbReference>
<evidence type="ECO:0000313" key="5">
    <source>
        <dbReference type="EMBL" id="MBW7457407.1"/>
    </source>
</evidence>
<feature type="domain" description="HTH araC/xylS-type" evidence="4">
    <location>
        <begin position="76"/>
        <end position="174"/>
    </location>
</feature>
<organism evidence="5 6">
    <name type="scientific">Paenibacillus sepulcri</name>
    <dbReference type="NCBI Taxonomy" id="359917"/>
    <lineage>
        <taxon>Bacteria</taxon>
        <taxon>Bacillati</taxon>
        <taxon>Bacillota</taxon>
        <taxon>Bacilli</taxon>
        <taxon>Bacillales</taxon>
        <taxon>Paenibacillaceae</taxon>
        <taxon>Paenibacillus</taxon>
    </lineage>
</organism>
<dbReference type="Gene3D" id="1.10.10.60">
    <property type="entry name" value="Homeodomain-like"/>
    <property type="match status" value="2"/>
</dbReference>
<dbReference type="EMBL" id="JAHZIK010000843">
    <property type="protein sequence ID" value="MBW7457407.1"/>
    <property type="molecule type" value="Genomic_DNA"/>
</dbReference>
<comment type="caution">
    <text evidence="5">The sequence shown here is derived from an EMBL/GenBank/DDBJ whole genome shotgun (WGS) entry which is preliminary data.</text>
</comment>
<dbReference type="PRINTS" id="PR00032">
    <property type="entry name" value="HTHARAC"/>
</dbReference>
<feature type="non-terminal residue" evidence="5">
    <location>
        <position position="1"/>
    </location>
</feature>
<keyword evidence="6" id="KW-1185">Reference proteome</keyword>
<dbReference type="InterPro" id="IPR020449">
    <property type="entry name" value="Tscrpt_reg_AraC-type_HTH"/>
</dbReference>
<sequence>PGELLRYIAALFAEAVDTPEFLGQDELRSSLLEVIDSRLKQSADIEDLKKNAVSVLGTIADRMRELKTSRKEALIQHCLAYIDEHYMEDLSLESVSAVFHFSSSYFSNYFKSKMNINFSLYLTQIRLAKAKELLEGSNDKVYQIAAKLGYQDVKYFNRVFKKEFSLTPEEYRTISRSMTRR</sequence>
<dbReference type="SMART" id="SM00342">
    <property type="entry name" value="HTH_ARAC"/>
    <property type="match status" value="1"/>
</dbReference>
<keyword evidence="1" id="KW-0805">Transcription regulation</keyword>
<dbReference type="InterPro" id="IPR018060">
    <property type="entry name" value="HTH_AraC"/>
</dbReference>
<dbReference type="InterPro" id="IPR009057">
    <property type="entry name" value="Homeodomain-like_sf"/>
</dbReference>
<evidence type="ECO:0000256" key="3">
    <source>
        <dbReference type="ARBA" id="ARBA00023163"/>
    </source>
</evidence>
<name>A0ABS7C948_9BACL</name>
<dbReference type="PROSITE" id="PS01124">
    <property type="entry name" value="HTH_ARAC_FAMILY_2"/>
    <property type="match status" value="1"/>
</dbReference>
<gene>
    <name evidence="5" type="ORF">K0U00_25525</name>
</gene>
<dbReference type="SUPFAM" id="SSF46689">
    <property type="entry name" value="Homeodomain-like"/>
    <property type="match status" value="2"/>
</dbReference>